<protein>
    <recommendedName>
        <fullName evidence="1">Thiaminase-1 insert domain-containing protein</fullName>
    </recommendedName>
</protein>
<dbReference type="RefSeq" id="WP_345374958.1">
    <property type="nucleotide sequence ID" value="NZ_BAABJX010000065.1"/>
</dbReference>
<name>A0ABP9DLZ0_9BACT</name>
<keyword evidence="3" id="KW-1185">Reference proteome</keyword>
<feature type="domain" description="Thiaminase-1 insert" evidence="1">
    <location>
        <begin position="147"/>
        <end position="271"/>
    </location>
</feature>
<organism evidence="2 3">
    <name type="scientific">Algivirga pacifica</name>
    <dbReference type="NCBI Taxonomy" id="1162670"/>
    <lineage>
        <taxon>Bacteria</taxon>
        <taxon>Pseudomonadati</taxon>
        <taxon>Bacteroidota</taxon>
        <taxon>Cytophagia</taxon>
        <taxon>Cytophagales</taxon>
        <taxon>Flammeovirgaceae</taxon>
        <taxon>Algivirga</taxon>
    </lineage>
</organism>
<sequence>MKNLIKGTFLIVTFLSFFIGEAVAQDTLMQRRRDLVVSLYPYLPNASDLYWKIERAFEEKHPEINLQIQLNTVDYYSQDSVNRKGISFDEADVYELDCVFLEEFIQSGKIQKIPATYQQRMEDYLPMASIAVKDSSWYGVPHWVCGNFMYYKKGDQEVDNVSNLDELEKVLENSSSKDGLLIDLKGSSTIGELYLDALFDELEDYESAKSYLSSDHINTTAVNNLNRLLALTADSLGRIDNYHNRLGYYAREFTKKEGRVYVGYAEASYYMVTEQLQSCSLEDSCLQTEEVKVGEWSISNNGSTPIGWVDLLVIDAKVKDQKLEDAQTFIQFMMEDETYKSILMPGWNEAPRYILPAKEHLYSDHELLESAPLYKQFYPIIKKAIPVSDMGLNHALRTIGEKLDKELLTQ</sequence>
<comment type="caution">
    <text evidence="2">The sequence shown here is derived from an EMBL/GenBank/DDBJ whole genome shotgun (WGS) entry which is preliminary data.</text>
</comment>
<dbReference type="EMBL" id="BAABJX010000065">
    <property type="protein sequence ID" value="GAA4850719.1"/>
    <property type="molecule type" value="Genomic_DNA"/>
</dbReference>
<reference evidence="3" key="1">
    <citation type="journal article" date="2019" name="Int. J. Syst. Evol. Microbiol.">
        <title>The Global Catalogue of Microorganisms (GCM) 10K type strain sequencing project: providing services to taxonomists for standard genome sequencing and annotation.</title>
        <authorList>
            <consortium name="The Broad Institute Genomics Platform"/>
            <consortium name="The Broad Institute Genome Sequencing Center for Infectious Disease"/>
            <person name="Wu L."/>
            <person name="Ma J."/>
        </authorList>
    </citation>
    <scope>NUCLEOTIDE SEQUENCE [LARGE SCALE GENOMIC DNA]</scope>
    <source>
        <strain evidence="3">JCM 18326</strain>
    </source>
</reference>
<evidence type="ECO:0000259" key="1">
    <source>
        <dbReference type="Pfam" id="PF22141"/>
    </source>
</evidence>
<dbReference type="Pfam" id="PF22141">
    <property type="entry name" value="Thiaminase-1_dom"/>
    <property type="match status" value="1"/>
</dbReference>
<evidence type="ECO:0000313" key="2">
    <source>
        <dbReference type="EMBL" id="GAA4850719.1"/>
    </source>
</evidence>
<gene>
    <name evidence="2" type="ORF">GCM10023331_39240</name>
</gene>
<evidence type="ECO:0000313" key="3">
    <source>
        <dbReference type="Proteomes" id="UP001500298"/>
    </source>
</evidence>
<dbReference type="SUPFAM" id="SSF53850">
    <property type="entry name" value="Periplasmic binding protein-like II"/>
    <property type="match status" value="1"/>
</dbReference>
<proteinExistence type="predicted"/>
<accession>A0ABP9DLZ0</accession>
<dbReference type="InterPro" id="IPR054393">
    <property type="entry name" value="Thiaminase-1_dom"/>
</dbReference>
<dbReference type="Gene3D" id="3.40.190.10">
    <property type="entry name" value="Periplasmic binding protein-like II"/>
    <property type="match status" value="2"/>
</dbReference>
<dbReference type="Proteomes" id="UP001500298">
    <property type="component" value="Unassembled WGS sequence"/>
</dbReference>